<sequence>MPLFGTDGVRGLANGPLTADLALTLAQATAVVLGQGRSADARRAAGKRLTAVVARDPRVSGEFLSAAVAAGLASSGVDVFDAGVLPTPATAFLIADIDADFGVMVSASHNPAPDNGIKIFARGGVKLPDVVEQRIESAMSGPKLQPTGAEVGRIRRFADAEDRYVVHLLGSLPHRLDGIHVVLDCAHGAASGVSPETFKDAGARVTVIGADPDGWNINDGVGSTHLDKLADAVLAHGADIGIAHDGDADRCLAVDAAGRVIDGDQIMAILAVSMKERGHLAGDTLVTTVMSNLGLHRAMAHHGIHVETTAVGDRYVLERMNERDYSLGGEQSGHVIMSEYATTGDGLLTGLHLVAEMARTGKTAAELASIMTVYPQLLVNVRGVDRTRAATDEVVADAVAAVTAELGDTGRVLLRPSGTEEMVRVMVEAASEEDARRHADALADVVRERLAL</sequence>
<protein>
    <recommendedName>
        <fullName evidence="8 9">Phosphoglucosamine mutase</fullName>
        <ecNumber evidence="7 9">5.4.2.10</ecNumber>
    </recommendedName>
</protein>
<dbReference type="GO" id="GO:0009252">
    <property type="term" value="P:peptidoglycan biosynthetic process"/>
    <property type="evidence" value="ECO:0007669"/>
    <property type="project" value="TreeGrafter"/>
</dbReference>
<comment type="similarity">
    <text evidence="1 9 10">Belongs to the phosphohexose mutase family.</text>
</comment>
<evidence type="ECO:0000256" key="4">
    <source>
        <dbReference type="ARBA" id="ARBA00022842"/>
    </source>
</evidence>
<dbReference type="Gene3D" id="3.30.310.50">
    <property type="entry name" value="Alpha-D-phosphohexomutase, C-terminal domain"/>
    <property type="match status" value="1"/>
</dbReference>
<evidence type="ECO:0000256" key="3">
    <source>
        <dbReference type="ARBA" id="ARBA00022723"/>
    </source>
</evidence>
<dbReference type="CDD" id="cd05802">
    <property type="entry name" value="GlmM"/>
    <property type="match status" value="1"/>
</dbReference>
<comment type="function">
    <text evidence="9 11">Catalyzes the conversion of glucosamine-6-phosphate to glucosamine-1-phosphate.</text>
</comment>
<evidence type="ECO:0000259" key="15">
    <source>
        <dbReference type="Pfam" id="PF02880"/>
    </source>
</evidence>
<dbReference type="InterPro" id="IPR005844">
    <property type="entry name" value="A-D-PHexomutase_a/b/a-I"/>
</dbReference>
<dbReference type="FunFam" id="3.40.120.10:FF:000001">
    <property type="entry name" value="Phosphoglucosamine mutase"/>
    <property type="match status" value="1"/>
</dbReference>
<evidence type="ECO:0000313" key="17">
    <source>
        <dbReference type="Proteomes" id="UP000033956"/>
    </source>
</evidence>
<dbReference type="STRING" id="92835.RS81_01512"/>
<dbReference type="GO" id="GO:0006048">
    <property type="term" value="P:UDP-N-acetylglucosamine biosynthetic process"/>
    <property type="evidence" value="ECO:0007669"/>
    <property type="project" value="TreeGrafter"/>
</dbReference>
<dbReference type="GO" id="GO:0005829">
    <property type="term" value="C:cytosol"/>
    <property type="evidence" value="ECO:0007669"/>
    <property type="project" value="TreeGrafter"/>
</dbReference>
<dbReference type="InterPro" id="IPR036900">
    <property type="entry name" value="A-D-PHexomutase_C_sf"/>
</dbReference>
<evidence type="ECO:0000259" key="13">
    <source>
        <dbReference type="Pfam" id="PF02878"/>
    </source>
</evidence>
<dbReference type="OrthoDB" id="9803322at2"/>
<gene>
    <name evidence="9 16" type="primary">glmM</name>
    <name evidence="16" type="ORF">RS81_01512</name>
</gene>
<keyword evidence="3 9" id="KW-0479">Metal-binding</keyword>
<evidence type="ECO:0000256" key="5">
    <source>
        <dbReference type="ARBA" id="ARBA00023235"/>
    </source>
</evidence>
<dbReference type="GO" id="GO:0008966">
    <property type="term" value="F:phosphoglucosamine mutase activity"/>
    <property type="evidence" value="ECO:0007669"/>
    <property type="project" value="UniProtKB-UniRule"/>
</dbReference>
<feature type="domain" description="Alpha-D-phosphohexomutase alpha/beta/alpha" evidence="15">
    <location>
        <begin position="262"/>
        <end position="373"/>
    </location>
</feature>
<evidence type="ECO:0000256" key="11">
    <source>
        <dbReference type="RuleBase" id="RU004327"/>
    </source>
</evidence>
<dbReference type="PANTHER" id="PTHR42946:SF1">
    <property type="entry name" value="PHOSPHOGLUCOMUTASE (ALPHA-D-GLUCOSE-1,6-BISPHOSPHATE-DEPENDENT)"/>
    <property type="match status" value="1"/>
</dbReference>
<feature type="domain" description="Alpha-D-phosphohexomutase alpha/beta/alpha" evidence="14">
    <location>
        <begin position="163"/>
        <end position="258"/>
    </location>
</feature>
<dbReference type="Pfam" id="PF00408">
    <property type="entry name" value="PGM_PMM_IV"/>
    <property type="match status" value="1"/>
</dbReference>
<dbReference type="InterPro" id="IPR016066">
    <property type="entry name" value="A-D-PHexomutase_CS"/>
</dbReference>
<evidence type="ECO:0000256" key="9">
    <source>
        <dbReference type="HAMAP-Rule" id="MF_01554"/>
    </source>
</evidence>
<dbReference type="PATRIC" id="fig|92835.4.peg.1530"/>
<dbReference type="SUPFAM" id="SSF55957">
    <property type="entry name" value="Phosphoglucomutase, C-terminal domain"/>
    <property type="match status" value="1"/>
</dbReference>
<dbReference type="InterPro" id="IPR005845">
    <property type="entry name" value="A-D-PHexomutase_a/b/a-II"/>
</dbReference>
<dbReference type="InterPro" id="IPR006352">
    <property type="entry name" value="GlmM_bact"/>
</dbReference>
<comment type="PTM">
    <text evidence="9">Activated by phosphorylation.</text>
</comment>
<dbReference type="InterPro" id="IPR005843">
    <property type="entry name" value="A-D-PHexomutase_C"/>
</dbReference>
<dbReference type="FunFam" id="3.30.310.50:FF:000001">
    <property type="entry name" value="Phosphoglucosamine mutase"/>
    <property type="match status" value="1"/>
</dbReference>
<evidence type="ECO:0000313" key="16">
    <source>
        <dbReference type="EMBL" id="KJL40968.1"/>
    </source>
</evidence>
<evidence type="ECO:0000256" key="2">
    <source>
        <dbReference type="ARBA" id="ARBA00022553"/>
    </source>
</evidence>
<dbReference type="Proteomes" id="UP000033956">
    <property type="component" value="Unassembled WGS sequence"/>
</dbReference>
<comment type="catalytic activity">
    <reaction evidence="6 9 11">
        <text>alpha-D-glucosamine 1-phosphate = D-glucosamine 6-phosphate</text>
        <dbReference type="Rhea" id="RHEA:23424"/>
        <dbReference type="ChEBI" id="CHEBI:58516"/>
        <dbReference type="ChEBI" id="CHEBI:58725"/>
        <dbReference type="EC" id="5.4.2.10"/>
    </reaction>
</comment>
<feature type="active site" description="Phosphoserine intermediate" evidence="9">
    <location>
        <position position="108"/>
    </location>
</feature>
<feature type="modified residue" description="Phosphoserine" evidence="9">
    <location>
        <position position="108"/>
    </location>
</feature>
<dbReference type="Gene3D" id="3.40.120.10">
    <property type="entry name" value="Alpha-D-Glucose-1,6-Bisphosphate, subunit A, domain 3"/>
    <property type="match status" value="3"/>
</dbReference>
<evidence type="ECO:0000259" key="14">
    <source>
        <dbReference type="Pfam" id="PF02879"/>
    </source>
</evidence>
<dbReference type="NCBIfam" id="TIGR01455">
    <property type="entry name" value="glmM"/>
    <property type="match status" value="1"/>
</dbReference>
<keyword evidence="5 9" id="KW-0413">Isomerase</keyword>
<feature type="domain" description="Alpha-D-phosphohexomutase alpha/beta/alpha" evidence="13">
    <location>
        <begin position="3"/>
        <end position="140"/>
    </location>
</feature>
<dbReference type="GO" id="GO:0004615">
    <property type="term" value="F:phosphomannomutase activity"/>
    <property type="evidence" value="ECO:0007669"/>
    <property type="project" value="TreeGrafter"/>
</dbReference>
<dbReference type="AlphaFoldDB" id="A0A0M2H3V7"/>
<dbReference type="PROSITE" id="PS00710">
    <property type="entry name" value="PGM_PMM"/>
    <property type="match status" value="1"/>
</dbReference>
<feature type="binding site" evidence="9">
    <location>
        <position position="245"/>
    </location>
    <ligand>
        <name>Mg(2+)</name>
        <dbReference type="ChEBI" id="CHEBI:18420"/>
    </ligand>
</feature>
<reference evidence="16 17" key="1">
    <citation type="submission" date="2015-02" db="EMBL/GenBank/DDBJ databases">
        <title>Draft genome sequences of ten Microbacterium spp. with emphasis on heavy metal contaminated environments.</title>
        <authorList>
            <person name="Corretto E."/>
        </authorList>
    </citation>
    <scope>NUCLEOTIDE SEQUENCE [LARGE SCALE GENOMIC DNA]</scope>
    <source>
        <strain evidence="16 17">DSM 12510</strain>
    </source>
</reference>
<dbReference type="PRINTS" id="PR00509">
    <property type="entry name" value="PGMPMM"/>
</dbReference>
<accession>A0A0M2H3V7</accession>
<feature type="binding site" description="via phosphate group" evidence="9">
    <location>
        <position position="108"/>
    </location>
    <ligand>
        <name>Mg(2+)</name>
        <dbReference type="ChEBI" id="CHEBI:18420"/>
    </ligand>
</feature>
<dbReference type="InterPro" id="IPR005846">
    <property type="entry name" value="A-D-PHexomutase_a/b/a-III"/>
</dbReference>
<proteinExistence type="inferred from homology"/>
<evidence type="ECO:0000259" key="12">
    <source>
        <dbReference type="Pfam" id="PF00408"/>
    </source>
</evidence>
<keyword evidence="4 9" id="KW-0460">Magnesium</keyword>
<dbReference type="HAMAP" id="MF_01554_B">
    <property type="entry name" value="GlmM_B"/>
    <property type="match status" value="1"/>
</dbReference>
<dbReference type="PANTHER" id="PTHR42946">
    <property type="entry name" value="PHOSPHOHEXOSE MUTASE"/>
    <property type="match status" value="1"/>
</dbReference>
<evidence type="ECO:0000256" key="8">
    <source>
        <dbReference type="ARBA" id="ARBA00068193"/>
    </source>
</evidence>
<name>A0A0M2H3V7_9MICO</name>
<evidence type="ECO:0000256" key="6">
    <source>
        <dbReference type="ARBA" id="ARBA00050364"/>
    </source>
</evidence>
<dbReference type="Pfam" id="PF02879">
    <property type="entry name" value="PGM_PMM_II"/>
    <property type="match status" value="1"/>
</dbReference>
<keyword evidence="17" id="KW-1185">Reference proteome</keyword>
<evidence type="ECO:0000256" key="7">
    <source>
        <dbReference type="ARBA" id="ARBA00066330"/>
    </source>
</evidence>
<comment type="caution">
    <text evidence="16">The sequence shown here is derived from an EMBL/GenBank/DDBJ whole genome shotgun (WGS) entry which is preliminary data.</text>
</comment>
<dbReference type="EMBL" id="JYIZ01000045">
    <property type="protein sequence ID" value="KJL40968.1"/>
    <property type="molecule type" value="Genomic_DNA"/>
</dbReference>
<feature type="binding site" evidence="9">
    <location>
        <position position="249"/>
    </location>
    <ligand>
        <name>Mg(2+)</name>
        <dbReference type="ChEBI" id="CHEBI:18420"/>
    </ligand>
</feature>
<dbReference type="GO" id="GO:0005975">
    <property type="term" value="P:carbohydrate metabolic process"/>
    <property type="evidence" value="ECO:0007669"/>
    <property type="project" value="InterPro"/>
</dbReference>
<dbReference type="SUPFAM" id="SSF53738">
    <property type="entry name" value="Phosphoglucomutase, first 3 domains"/>
    <property type="match status" value="3"/>
</dbReference>
<feature type="domain" description="Alpha-D-phosphohexomutase C-terminal" evidence="12">
    <location>
        <begin position="378"/>
        <end position="444"/>
    </location>
</feature>
<dbReference type="RefSeq" id="WP_045275455.1">
    <property type="nucleotide sequence ID" value="NZ_BAAAUP010000008.1"/>
</dbReference>
<dbReference type="FunFam" id="3.40.120.10:FF:000002">
    <property type="entry name" value="Phosphoglucosamine mutase"/>
    <property type="match status" value="1"/>
</dbReference>
<evidence type="ECO:0000256" key="10">
    <source>
        <dbReference type="RuleBase" id="RU004326"/>
    </source>
</evidence>
<keyword evidence="2 9" id="KW-0597">Phosphoprotein</keyword>
<dbReference type="EC" id="5.4.2.10" evidence="7 9"/>
<evidence type="ECO:0000256" key="1">
    <source>
        <dbReference type="ARBA" id="ARBA00010231"/>
    </source>
</evidence>
<dbReference type="GO" id="GO:0000287">
    <property type="term" value="F:magnesium ion binding"/>
    <property type="evidence" value="ECO:0007669"/>
    <property type="project" value="UniProtKB-UniRule"/>
</dbReference>
<dbReference type="Pfam" id="PF02880">
    <property type="entry name" value="PGM_PMM_III"/>
    <property type="match status" value="1"/>
</dbReference>
<dbReference type="InterPro" id="IPR050060">
    <property type="entry name" value="Phosphoglucosamine_mutase"/>
</dbReference>
<dbReference type="InterPro" id="IPR005841">
    <property type="entry name" value="Alpha-D-phosphohexomutase_SF"/>
</dbReference>
<feature type="binding site" evidence="9">
    <location>
        <position position="247"/>
    </location>
    <ligand>
        <name>Mg(2+)</name>
        <dbReference type="ChEBI" id="CHEBI:18420"/>
    </ligand>
</feature>
<comment type="cofactor">
    <cofactor evidence="9">
        <name>Mg(2+)</name>
        <dbReference type="ChEBI" id="CHEBI:18420"/>
    </cofactor>
    <text evidence="9">Binds 1 Mg(2+) ion per subunit.</text>
</comment>
<organism evidence="16 17">
    <name type="scientific">Microbacterium terrae</name>
    <dbReference type="NCBI Taxonomy" id="69369"/>
    <lineage>
        <taxon>Bacteria</taxon>
        <taxon>Bacillati</taxon>
        <taxon>Actinomycetota</taxon>
        <taxon>Actinomycetes</taxon>
        <taxon>Micrococcales</taxon>
        <taxon>Microbacteriaceae</taxon>
        <taxon>Microbacterium</taxon>
    </lineage>
</organism>
<dbReference type="Pfam" id="PF02878">
    <property type="entry name" value="PGM_PMM_I"/>
    <property type="match status" value="1"/>
</dbReference>
<dbReference type="InterPro" id="IPR016055">
    <property type="entry name" value="A-D-PHexomutase_a/b/a-I/II/III"/>
</dbReference>